<reference evidence="6" key="1">
    <citation type="submission" date="2022-03" db="EMBL/GenBank/DDBJ databases">
        <authorList>
            <person name="Tunstrom K."/>
        </authorList>
    </citation>
    <scope>NUCLEOTIDE SEQUENCE</scope>
</reference>
<dbReference type="GO" id="GO:0000981">
    <property type="term" value="F:DNA-binding transcription factor activity, RNA polymerase II-specific"/>
    <property type="evidence" value="ECO:0007669"/>
    <property type="project" value="TreeGrafter"/>
</dbReference>
<name>A0AAU9TF11_EUPED</name>
<accession>A0AAU9TF11</accession>
<gene>
    <name evidence="6" type="ORF">EEDITHA_LOCUS34</name>
</gene>
<dbReference type="AlphaFoldDB" id="A0AAU9TF11"/>
<dbReference type="Gene3D" id="3.30.160.60">
    <property type="entry name" value="Classic Zinc Finger"/>
    <property type="match status" value="1"/>
</dbReference>
<keyword evidence="3" id="KW-0863">Zinc-finger</keyword>
<keyword evidence="4" id="KW-0862">Zinc</keyword>
<evidence type="ECO:0000256" key="4">
    <source>
        <dbReference type="ARBA" id="ARBA00022833"/>
    </source>
</evidence>
<proteinExistence type="predicted"/>
<evidence type="ECO:0000313" key="6">
    <source>
        <dbReference type="EMBL" id="CAH2083293.1"/>
    </source>
</evidence>
<keyword evidence="2" id="KW-0677">Repeat</keyword>
<dbReference type="Proteomes" id="UP001153954">
    <property type="component" value="Unassembled WGS sequence"/>
</dbReference>
<feature type="domain" description="C2H2-type" evidence="5">
    <location>
        <begin position="325"/>
        <end position="346"/>
    </location>
</feature>
<evidence type="ECO:0000313" key="7">
    <source>
        <dbReference type="Proteomes" id="UP001153954"/>
    </source>
</evidence>
<dbReference type="GO" id="GO:0008270">
    <property type="term" value="F:zinc ion binding"/>
    <property type="evidence" value="ECO:0007669"/>
    <property type="project" value="UniProtKB-KW"/>
</dbReference>
<dbReference type="PANTHER" id="PTHR24409:SF295">
    <property type="entry name" value="AZ2-RELATED"/>
    <property type="match status" value="1"/>
</dbReference>
<keyword evidence="1" id="KW-0479">Metal-binding</keyword>
<evidence type="ECO:0000256" key="3">
    <source>
        <dbReference type="ARBA" id="ARBA00022771"/>
    </source>
</evidence>
<evidence type="ECO:0000259" key="5">
    <source>
        <dbReference type="PROSITE" id="PS00028"/>
    </source>
</evidence>
<dbReference type="SMART" id="SM00355">
    <property type="entry name" value="ZnF_C2H2"/>
    <property type="match status" value="9"/>
</dbReference>
<dbReference type="SUPFAM" id="SSF57667">
    <property type="entry name" value="beta-beta-alpha zinc fingers"/>
    <property type="match status" value="1"/>
</dbReference>
<dbReference type="PANTHER" id="PTHR24409">
    <property type="entry name" value="ZINC FINGER PROTEIN 142"/>
    <property type="match status" value="1"/>
</dbReference>
<feature type="domain" description="C2H2-type" evidence="5">
    <location>
        <begin position="224"/>
        <end position="246"/>
    </location>
</feature>
<dbReference type="PROSITE" id="PS00028">
    <property type="entry name" value="ZINC_FINGER_C2H2_1"/>
    <property type="match status" value="2"/>
</dbReference>
<keyword evidence="7" id="KW-1185">Reference proteome</keyword>
<protein>
    <recommendedName>
        <fullName evidence="5">C2H2-type domain-containing protein</fullName>
    </recommendedName>
</protein>
<evidence type="ECO:0000256" key="2">
    <source>
        <dbReference type="ARBA" id="ARBA00022737"/>
    </source>
</evidence>
<dbReference type="InterPro" id="IPR013087">
    <property type="entry name" value="Znf_C2H2_type"/>
</dbReference>
<dbReference type="GO" id="GO:0000977">
    <property type="term" value="F:RNA polymerase II transcription regulatory region sequence-specific DNA binding"/>
    <property type="evidence" value="ECO:0007669"/>
    <property type="project" value="TreeGrafter"/>
</dbReference>
<evidence type="ECO:0000256" key="1">
    <source>
        <dbReference type="ARBA" id="ARBA00022723"/>
    </source>
</evidence>
<organism evidence="6 7">
    <name type="scientific">Euphydryas editha</name>
    <name type="common">Edith's checkerspot</name>
    <dbReference type="NCBI Taxonomy" id="104508"/>
    <lineage>
        <taxon>Eukaryota</taxon>
        <taxon>Metazoa</taxon>
        <taxon>Ecdysozoa</taxon>
        <taxon>Arthropoda</taxon>
        <taxon>Hexapoda</taxon>
        <taxon>Insecta</taxon>
        <taxon>Pterygota</taxon>
        <taxon>Neoptera</taxon>
        <taxon>Endopterygota</taxon>
        <taxon>Lepidoptera</taxon>
        <taxon>Glossata</taxon>
        <taxon>Ditrysia</taxon>
        <taxon>Papilionoidea</taxon>
        <taxon>Nymphalidae</taxon>
        <taxon>Nymphalinae</taxon>
        <taxon>Euphydryas</taxon>
    </lineage>
</organism>
<sequence length="577" mass="67445">MADDIDIEEHDILDNPRIKDIFPDITSIKTEIIDYKEEDISDSLKEHNETYQQDSDIPDYLDDIPSLYQNKIIQDSKPCESTPSEYQESEIMESSVVLEDWGDLLMNNPCFCCDCQILFPNEIALDSHNMAAHSFLVAVGRNKAVKSTSKSAIAARLKFESDSNMDIENLCNHCNKIFPDEISFLEHTYELLPRKLWDICDSVFESETALQNHRKTHASDVVFCCPVCSCQFKVTYKLITHVTYQHQMHLKSIPENVKTFYKCAFCPTKLRDNKGYNSHIYYHHARLYNRIVKPDETRRNTGFVKPDETRRKPGFGKPDRNKFQCQPCNLTFPSAYSEKIHRASQHMAKSEKFVKSVDLEKQIKIDPLSPKAARNALKQEFTMRPVPKSTLFKCNKCQTHFVSSLTAIEHTRRCLLKKLNWNCMTCRRSFRFVDLRFHMMQHEWTEQLKIINVQENMFNKILCRCVSCKMCADERTFIKYHENGCSKSNSILCNMCNLNIYEYAITKHTKTHSELGSESFVIVDYTNFDQSTSSIKFYPEHSISLRDVIRSSVQYDLPRLRRSRRTQPEPLLQHRKL</sequence>
<dbReference type="GO" id="GO:0005634">
    <property type="term" value="C:nucleus"/>
    <property type="evidence" value="ECO:0007669"/>
    <property type="project" value="TreeGrafter"/>
</dbReference>
<comment type="caution">
    <text evidence="6">The sequence shown here is derived from an EMBL/GenBank/DDBJ whole genome shotgun (WGS) entry which is preliminary data.</text>
</comment>
<dbReference type="InterPro" id="IPR036236">
    <property type="entry name" value="Znf_C2H2_sf"/>
</dbReference>
<dbReference type="EMBL" id="CAKOGL010000001">
    <property type="protein sequence ID" value="CAH2083293.1"/>
    <property type="molecule type" value="Genomic_DNA"/>
</dbReference>